<evidence type="ECO:0000313" key="2">
    <source>
        <dbReference type="Proteomes" id="UP001424441"/>
    </source>
</evidence>
<dbReference type="Pfam" id="PF13730">
    <property type="entry name" value="HTH_36"/>
    <property type="match status" value="1"/>
</dbReference>
<proteinExistence type="predicted"/>
<gene>
    <name evidence="1" type="ORF">GCM10008943_33860</name>
</gene>
<dbReference type="SUPFAM" id="SSF46785">
    <property type="entry name" value="Winged helix' DNA-binding domain"/>
    <property type="match status" value="1"/>
</dbReference>
<accession>A0ABN1GQ81</accession>
<reference evidence="1 2" key="1">
    <citation type="journal article" date="2019" name="Int. J. Syst. Evol. Microbiol.">
        <title>The Global Catalogue of Microorganisms (GCM) 10K type strain sequencing project: providing services to taxonomists for standard genome sequencing and annotation.</title>
        <authorList>
            <consortium name="The Broad Institute Genomics Platform"/>
            <consortium name="The Broad Institute Genome Sequencing Center for Infectious Disease"/>
            <person name="Wu L."/>
            <person name="Ma J."/>
        </authorList>
    </citation>
    <scope>NUCLEOTIDE SEQUENCE [LARGE SCALE GENOMIC DNA]</scope>
    <source>
        <strain evidence="1 2">JCM 15115</strain>
    </source>
</reference>
<comment type="caution">
    <text evidence="1">The sequence shown here is derived from an EMBL/GenBank/DDBJ whole genome shotgun (WGS) entry which is preliminary data.</text>
</comment>
<dbReference type="EMBL" id="BAAADE010000024">
    <property type="protein sequence ID" value="GAA0616279.1"/>
    <property type="molecule type" value="Genomic_DNA"/>
</dbReference>
<dbReference type="InterPro" id="IPR036390">
    <property type="entry name" value="WH_DNA-bd_sf"/>
</dbReference>
<organism evidence="1 2">
    <name type="scientific">Paenochrobactrum glaciei</name>
    <dbReference type="NCBI Taxonomy" id="486407"/>
    <lineage>
        <taxon>Bacteria</taxon>
        <taxon>Pseudomonadati</taxon>
        <taxon>Pseudomonadota</taxon>
        <taxon>Alphaproteobacteria</taxon>
        <taxon>Hyphomicrobiales</taxon>
        <taxon>Brucellaceae</taxon>
        <taxon>Paenochrobactrum</taxon>
    </lineage>
</organism>
<name>A0ABN1GQ81_9HYPH</name>
<evidence type="ECO:0008006" key="3">
    <source>
        <dbReference type="Google" id="ProtNLM"/>
    </source>
</evidence>
<keyword evidence="2" id="KW-1185">Reference proteome</keyword>
<dbReference type="Proteomes" id="UP001424441">
    <property type="component" value="Unassembled WGS sequence"/>
</dbReference>
<dbReference type="RefSeq" id="WP_343808507.1">
    <property type="nucleotide sequence ID" value="NZ_BAAADE010000024.1"/>
</dbReference>
<evidence type="ECO:0000313" key="1">
    <source>
        <dbReference type="EMBL" id="GAA0616279.1"/>
    </source>
</evidence>
<sequence length="244" mass="28106">MENEHAFVGVRFQLLELLCRDRALGDREVRIASFLISTRFNRYTGVAWTSFTDLAEVIGCSKKTVQRALQILEAQNWFMITRGNGRGNGTCIELCAERITMAKPAQKKEANIVSLYPRKGNHSCPVKRSDLSEKGRQIRPTYQEKKYQNTRVYARPVEQPQRLPDIFVPVDSDYQIGPWREWLNKHALPSLDQCGRLGKYHGRFGYLLPSRYPPETLDKQTVKAITEHLLIRAEQSVTNKVRQA</sequence>
<protein>
    <recommendedName>
        <fullName evidence="3">Helix-turn-helix domain-containing protein</fullName>
    </recommendedName>
</protein>